<dbReference type="InterPro" id="IPR015943">
    <property type="entry name" value="WD40/YVTN_repeat-like_dom_sf"/>
</dbReference>
<dbReference type="GO" id="GO:1905786">
    <property type="term" value="P:positive regulation of anaphase-promoting complex-dependent catabolic process"/>
    <property type="evidence" value="ECO:0007669"/>
    <property type="project" value="TreeGrafter"/>
</dbReference>
<evidence type="ECO:0000313" key="4">
    <source>
        <dbReference type="EMBL" id="PHH76449.1"/>
    </source>
</evidence>
<dbReference type="EMBL" id="NJES01000163">
    <property type="protein sequence ID" value="PHH76449.1"/>
    <property type="molecule type" value="Genomic_DNA"/>
</dbReference>
<keyword evidence="1 3" id="KW-0853">WD repeat</keyword>
<reference evidence="4 5" key="1">
    <citation type="submission" date="2017-06" db="EMBL/GenBank/DDBJ databases">
        <title>Ant-infecting Ophiocordyceps genomes reveal a high diversity of potential behavioral manipulation genes and a possible major role for enterotoxins.</title>
        <authorList>
            <person name="De Bekker C."/>
            <person name="Evans H.C."/>
            <person name="Brachmann A."/>
            <person name="Hughes D.P."/>
        </authorList>
    </citation>
    <scope>NUCLEOTIDE SEQUENCE [LARGE SCALE GENOMIC DNA]</scope>
    <source>
        <strain evidence="4 5">Map16</strain>
    </source>
</reference>
<dbReference type="InterPro" id="IPR001680">
    <property type="entry name" value="WD40_rpt"/>
</dbReference>
<proteinExistence type="predicted"/>
<feature type="repeat" description="WD" evidence="3">
    <location>
        <begin position="99"/>
        <end position="125"/>
    </location>
</feature>
<gene>
    <name evidence="4" type="ORF">CDD80_1532</name>
</gene>
<dbReference type="AlphaFoldDB" id="A0A2C5XLW4"/>
<dbReference type="PANTHER" id="PTHR19918:SF5">
    <property type="entry name" value="MEIOSIS-SPECIFIC APC_C ACTIVATOR PROTEIN AMA1"/>
    <property type="match status" value="1"/>
</dbReference>
<dbReference type="InterPro" id="IPR033010">
    <property type="entry name" value="Cdc20/Fizzy"/>
</dbReference>
<dbReference type="OrthoDB" id="10263272at2759"/>
<dbReference type="SUPFAM" id="SSF50978">
    <property type="entry name" value="WD40 repeat-like"/>
    <property type="match status" value="1"/>
</dbReference>
<dbReference type="PROSITE" id="PS50082">
    <property type="entry name" value="WD_REPEATS_2"/>
    <property type="match status" value="1"/>
</dbReference>
<evidence type="ECO:0000313" key="5">
    <source>
        <dbReference type="Proteomes" id="UP000226431"/>
    </source>
</evidence>
<keyword evidence="2" id="KW-0677">Repeat</keyword>
<dbReference type="InterPro" id="IPR036322">
    <property type="entry name" value="WD40_repeat_dom_sf"/>
</dbReference>
<name>A0A2C5XLW4_9HYPO</name>
<dbReference type="GO" id="GO:0031145">
    <property type="term" value="P:anaphase-promoting complex-dependent catabolic process"/>
    <property type="evidence" value="ECO:0007669"/>
    <property type="project" value="TreeGrafter"/>
</dbReference>
<dbReference type="GO" id="GO:1990757">
    <property type="term" value="F:ubiquitin ligase activator activity"/>
    <property type="evidence" value="ECO:0007669"/>
    <property type="project" value="TreeGrafter"/>
</dbReference>
<dbReference type="Pfam" id="PF00400">
    <property type="entry name" value="WD40"/>
    <property type="match status" value="1"/>
</dbReference>
<dbReference type="SMART" id="SM00320">
    <property type="entry name" value="WD40"/>
    <property type="match status" value="2"/>
</dbReference>
<dbReference type="GO" id="GO:0010997">
    <property type="term" value="F:anaphase-promoting complex binding"/>
    <property type="evidence" value="ECO:0007669"/>
    <property type="project" value="InterPro"/>
</dbReference>
<sequence length="362" mass="39159">MDILAAGRSDGSLILTPMEDCLPRFQLQHPTSVTCLCWRPYCVVRTSCSPYKSGLSVQTEELVVGDEAGSLYYYVVEWPKSEEISQDGWLGSMCLVAKISLHSHQVCGLAWSPDGQVLASGGNDNLCFLMDAAVILGGSRIAETSPGFGPLGSTRLTTDSWTSRRSGMETQPDMSRVRHHGPGCEMQAWAHRAAVKAIAFCPWREGLVATGGGSNDKCIHFFHVSSGSALATIAVAAQVTSLIWSMTRREIAATFGYAQPEHCFRVAVFGWPECNQIAAIPWLGDLRALYAIPLPRNDDVDEEDTLGQSDGCIVVASSDETLKFHELWPLGQTATMGRSGMLGGSDILDDLDGIIKDGDVIR</sequence>
<evidence type="ECO:0000256" key="2">
    <source>
        <dbReference type="ARBA" id="ARBA00022737"/>
    </source>
</evidence>
<accession>A0A2C5XLW4</accession>
<dbReference type="GO" id="GO:0005680">
    <property type="term" value="C:anaphase-promoting complex"/>
    <property type="evidence" value="ECO:0007669"/>
    <property type="project" value="TreeGrafter"/>
</dbReference>
<protein>
    <recommendedName>
        <fullName evidence="6">Anaphase-promoting complex subunit 4 WD40 domain-containing protein</fullName>
    </recommendedName>
</protein>
<evidence type="ECO:0008006" key="6">
    <source>
        <dbReference type="Google" id="ProtNLM"/>
    </source>
</evidence>
<dbReference type="Proteomes" id="UP000226431">
    <property type="component" value="Unassembled WGS sequence"/>
</dbReference>
<evidence type="ECO:0000256" key="1">
    <source>
        <dbReference type="ARBA" id="ARBA00022574"/>
    </source>
</evidence>
<dbReference type="STRING" id="2004952.A0A2C5XLW4"/>
<dbReference type="Gene3D" id="2.130.10.10">
    <property type="entry name" value="YVTN repeat-like/Quinoprotein amine dehydrogenase"/>
    <property type="match status" value="2"/>
</dbReference>
<evidence type="ECO:0000256" key="3">
    <source>
        <dbReference type="PROSITE-ProRule" id="PRU00221"/>
    </source>
</evidence>
<dbReference type="PANTHER" id="PTHR19918">
    <property type="entry name" value="CELL DIVISION CYCLE 20 CDC20 FIZZY -RELATED"/>
    <property type="match status" value="1"/>
</dbReference>
<keyword evidence="5" id="KW-1185">Reference proteome</keyword>
<organism evidence="4 5">
    <name type="scientific">Ophiocordyceps camponoti-rufipedis</name>
    <dbReference type="NCBI Taxonomy" id="2004952"/>
    <lineage>
        <taxon>Eukaryota</taxon>
        <taxon>Fungi</taxon>
        <taxon>Dikarya</taxon>
        <taxon>Ascomycota</taxon>
        <taxon>Pezizomycotina</taxon>
        <taxon>Sordariomycetes</taxon>
        <taxon>Hypocreomycetidae</taxon>
        <taxon>Hypocreales</taxon>
        <taxon>Ophiocordycipitaceae</taxon>
        <taxon>Ophiocordyceps</taxon>
    </lineage>
</organism>
<comment type="caution">
    <text evidence="4">The sequence shown here is derived from an EMBL/GenBank/DDBJ whole genome shotgun (WGS) entry which is preliminary data.</text>
</comment>